<dbReference type="SMART" id="SM00100">
    <property type="entry name" value="cNMP"/>
    <property type="match status" value="2"/>
</dbReference>
<dbReference type="InterPro" id="IPR001128">
    <property type="entry name" value="Cyt_P450"/>
</dbReference>
<dbReference type="PROSITE" id="PS00889">
    <property type="entry name" value="CNMP_BINDING_2"/>
    <property type="match status" value="1"/>
</dbReference>
<dbReference type="PANTHER" id="PTHR23011">
    <property type="entry name" value="CYCLIC NUCLEOTIDE-BINDING DOMAIN CONTAINING PROTEIN"/>
    <property type="match status" value="1"/>
</dbReference>
<dbReference type="CDD" id="cd00302">
    <property type="entry name" value="cytochrome_P450"/>
    <property type="match status" value="1"/>
</dbReference>
<dbReference type="PROSITE" id="PS00888">
    <property type="entry name" value="CNMP_BINDING_1"/>
    <property type="match status" value="1"/>
</dbReference>
<reference evidence="3 4" key="1">
    <citation type="journal article" date="2015" name="Int. J. Syst. Evol. Microbiol.">
        <title>Halomonas salicampi sp. nov., a halotolerant and alkalitolerant bacterium isolated from a saltern soil.</title>
        <authorList>
            <person name="Lee J.C."/>
            <person name="Kim Y.S."/>
            <person name="Yun B.S."/>
            <person name="Whang K.S."/>
        </authorList>
    </citation>
    <scope>NUCLEOTIDE SEQUENCE [LARGE SCALE GENOMIC DNA]</scope>
    <source>
        <strain evidence="3 4">BH103</strain>
    </source>
</reference>
<dbReference type="Gene3D" id="1.10.630.10">
    <property type="entry name" value="Cytochrome P450"/>
    <property type="match status" value="1"/>
</dbReference>
<name>A0A7Z0RUB8_9GAMM</name>
<dbReference type="SUPFAM" id="SSF51206">
    <property type="entry name" value="cAMP-binding domain-like"/>
    <property type="match status" value="2"/>
</dbReference>
<evidence type="ECO:0000259" key="2">
    <source>
        <dbReference type="PROSITE" id="PS50042"/>
    </source>
</evidence>
<dbReference type="PANTHER" id="PTHR23011:SF28">
    <property type="entry name" value="CYCLIC NUCLEOTIDE-BINDING DOMAIN CONTAINING PROTEIN"/>
    <property type="match status" value="1"/>
</dbReference>
<dbReference type="GO" id="GO:0020037">
    <property type="term" value="F:heme binding"/>
    <property type="evidence" value="ECO:0007669"/>
    <property type="project" value="InterPro"/>
</dbReference>
<evidence type="ECO:0000313" key="4">
    <source>
        <dbReference type="Proteomes" id="UP000586119"/>
    </source>
</evidence>
<organism evidence="3 4">
    <name type="scientific">Vreelandella salicampi</name>
    <dbReference type="NCBI Taxonomy" id="1449798"/>
    <lineage>
        <taxon>Bacteria</taxon>
        <taxon>Pseudomonadati</taxon>
        <taxon>Pseudomonadota</taxon>
        <taxon>Gammaproteobacteria</taxon>
        <taxon>Oceanospirillales</taxon>
        <taxon>Halomonadaceae</taxon>
        <taxon>Vreelandella</taxon>
    </lineage>
</organism>
<dbReference type="Pfam" id="PF00067">
    <property type="entry name" value="p450"/>
    <property type="match status" value="1"/>
</dbReference>
<feature type="domain" description="Cyclic nucleotide-binding" evidence="2">
    <location>
        <begin position="477"/>
        <end position="589"/>
    </location>
</feature>
<dbReference type="InterPro" id="IPR018490">
    <property type="entry name" value="cNMP-bd_dom_sf"/>
</dbReference>
<dbReference type="InterPro" id="IPR036396">
    <property type="entry name" value="Cyt_P450_sf"/>
</dbReference>
<feature type="region of interest" description="Disordered" evidence="1">
    <location>
        <begin position="1"/>
        <end position="21"/>
    </location>
</feature>
<sequence>MTASKHTESTPPPPPSLPGQPLLGNTIELLTKDANRFFSEAYEKLGPVFQVNYLFRNYTIMAGPESLNHLLEFREQGMSREAFFGPVDKQIGGVVLLTQPVGTYQNLRNQARLAFSRQLAAEFIPDLVNCVDEGLDRHPPGSTVSVMDLCTRISFDQYSRLLCGESLDAYFETANRYAVWVMNIGVKKVPEWSVHLPAYKKLRRDVMKMAEDVLTRYENRPADHGMPYTILDALVSATDDDGNPLPRKDLIATLQYGIIGTVVYMNRTVAFLLHDLLSNPEHYERVREEVDGAYADGLPDSLDLRGMSTLNAALKESMRLHPVSLGMPFMVDEPFEFHGYKIPKGQFCVYSGVPNHFSADFYPEPHRFDPDRCRAPRNEHKQRRAYAPYGYGKRVCPAGGLVETCTLVSISRIIRRRTFERVPANDPLRTVLAPLPAPDRKFRIRFIDERTEHEAGKADHSQLAVNALDELFESGRLAKPAMRERLDHVTERRHEPGDYIIHHGERAETFHVLIEGNVEVTSEAGEHLAMLEPGNYFGEIGLLGEGRRTANCLSATRTLVLEMTREDFLTIVLKDDLVPGEIAAALRQRYLTTRMHKALPALTSERLRALAGTGSLKHFEADNTIIRQGDDADWFYILLTGTVAVLVEDANGTQQVATLQPSDHFGEIGILEARPRTATVRVTPDGPVETLAIPRDALLELVEQDPQARRDIASVIMDRIRTGAP</sequence>
<protein>
    <submittedName>
        <fullName evidence="3">Cytochrome P450</fullName>
    </submittedName>
</protein>
<evidence type="ECO:0000313" key="3">
    <source>
        <dbReference type="EMBL" id="NYS60486.1"/>
    </source>
</evidence>
<keyword evidence="4" id="KW-1185">Reference proteome</keyword>
<dbReference type="EMBL" id="JACCDF010000004">
    <property type="protein sequence ID" value="NYS60486.1"/>
    <property type="molecule type" value="Genomic_DNA"/>
</dbReference>
<dbReference type="InterPro" id="IPR018488">
    <property type="entry name" value="cNMP-bd_CS"/>
</dbReference>
<dbReference type="GO" id="GO:0005506">
    <property type="term" value="F:iron ion binding"/>
    <property type="evidence" value="ECO:0007669"/>
    <property type="project" value="InterPro"/>
</dbReference>
<dbReference type="GO" id="GO:0004497">
    <property type="term" value="F:monooxygenase activity"/>
    <property type="evidence" value="ECO:0007669"/>
    <property type="project" value="InterPro"/>
</dbReference>
<dbReference type="InterPro" id="IPR014710">
    <property type="entry name" value="RmlC-like_jellyroll"/>
</dbReference>
<dbReference type="SUPFAM" id="SSF48264">
    <property type="entry name" value="Cytochrome P450"/>
    <property type="match status" value="1"/>
</dbReference>
<dbReference type="CDD" id="cd00038">
    <property type="entry name" value="CAP_ED"/>
    <property type="match status" value="2"/>
</dbReference>
<proteinExistence type="predicted"/>
<dbReference type="Pfam" id="PF00027">
    <property type="entry name" value="cNMP_binding"/>
    <property type="match status" value="2"/>
</dbReference>
<gene>
    <name evidence="3" type="ORF">HZS81_06880</name>
</gene>
<dbReference type="RefSeq" id="WP_179929818.1">
    <property type="nucleotide sequence ID" value="NZ_JACCDF010000004.1"/>
</dbReference>
<dbReference type="Gene3D" id="2.60.120.10">
    <property type="entry name" value="Jelly Rolls"/>
    <property type="match status" value="2"/>
</dbReference>
<accession>A0A7Z0RUB8</accession>
<feature type="domain" description="Cyclic nucleotide-binding" evidence="2">
    <location>
        <begin position="598"/>
        <end position="719"/>
    </location>
</feature>
<evidence type="ECO:0000256" key="1">
    <source>
        <dbReference type="SAM" id="MobiDB-lite"/>
    </source>
</evidence>
<dbReference type="GO" id="GO:0016705">
    <property type="term" value="F:oxidoreductase activity, acting on paired donors, with incorporation or reduction of molecular oxygen"/>
    <property type="evidence" value="ECO:0007669"/>
    <property type="project" value="InterPro"/>
</dbReference>
<comment type="caution">
    <text evidence="3">The sequence shown here is derived from an EMBL/GenBank/DDBJ whole genome shotgun (WGS) entry which is preliminary data.</text>
</comment>
<dbReference type="Proteomes" id="UP000586119">
    <property type="component" value="Unassembled WGS sequence"/>
</dbReference>
<dbReference type="InterPro" id="IPR000595">
    <property type="entry name" value="cNMP-bd_dom"/>
</dbReference>
<dbReference type="AlphaFoldDB" id="A0A7Z0RUB8"/>
<dbReference type="PROSITE" id="PS50042">
    <property type="entry name" value="CNMP_BINDING_3"/>
    <property type="match status" value="2"/>
</dbReference>
<dbReference type="PRINTS" id="PR00385">
    <property type="entry name" value="P450"/>
</dbReference>